<protein>
    <submittedName>
        <fullName evidence="11">Major facilitator transporter</fullName>
    </submittedName>
</protein>
<dbReference type="InterPro" id="IPR036259">
    <property type="entry name" value="MFS_trans_sf"/>
</dbReference>
<evidence type="ECO:0000256" key="9">
    <source>
        <dbReference type="SAM" id="Phobius"/>
    </source>
</evidence>
<feature type="transmembrane region" description="Helical" evidence="9">
    <location>
        <begin position="79"/>
        <end position="96"/>
    </location>
</feature>
<gene>
    <name evidence="11" type="ORF">ACX51_05135</name>
</gene>
<feature type="transmembrane region" description="Helical" evidence="9">
    <location>
        <begin position="415"/>
        <end position="435"/>
    </location>
</feature>
<feature type="transmembrane region" description="Helical" evidence="9">
    <location>
        <begin position="170"/>
        <end position="192"/>
    </location>
</feature>
<keyword evidence="4" id="KW-1003">Cell membrane</keyword>
<accession>A0A243Q4G8</accession>
<dbReference type="InterPro" id="IPR050814">
    <property type="entry name" value="Myo-inositol_Transporter"/>
</dbReference>
<feature type="transmembrane region" description="Helical" evidence="9">
    <location>
        <begin position="198"/>
        <end position="220"/>
    </location>
</feature>
<dbReference type="PANTHER" id="PTHR48020">
    <property type="entry name" value="PROTON MYO-INOSITOL COTRANSPORTER"/>
    <property type="match status" value="1"/>
</dbReference>
<sequence length="496" mass="53851">MRKELEAVANKADVALAAQKEAAMLSEKLPKSARKRLRIISVIATFGGMLFGYDTGVINGALPFMTRASELNMSPGMEGFVASSLTLGAAFGAVLTGRISDRKGRHKVITGLAMLFVVSTIASALSPNAPILAGVRFILGLAVGGASVIVPTFLAEVAPSNLRGRIVTQNEFMIVSGQLFAFVFNAILGTTLGHIPGIWRWMLVLATIPAIILWIGMSFVPESPRWLAANGKLDQALKVLREIRTEAQAKDEMEKIKISLKSAQEVGNASIKDLKISWIRRLVLIGIGLGIMQQIVGINVMMYYGTTILQTTGFGQNAALIANILNGVTSVVATIVTMHLMSKFKRRQMLLTGISGTLFSLVGITLTSHFLNGSPLLPYATILLTIIYLAFFQGALGPLTWLLLSEIYPARLRGLGMGFATFFLWISNFFVGYFFPVMLAGLGMSNTFLVFVGANILSLIFAWKFAPETAGRSLEEIELDNKYDDKFPEESQINKN</sequence>
<comment type="caution">
    <text evidence="11">The sequence shown here is derived from an EMBL/GenBank/DDBJ whole genome shotgun (WGS) entry which is preliminary data.</text>
</comment>
<dbReference type="Pfam" id="PF00083">
    <property type="entry name" value="Sugar_tr"/>
    <property type="match status" value="1"/>
</dbReference>
<evidence type="ECO:0000256" key="1">
    <source>
        <dbReference type="ARBA" id="ARBA00004651"/>
    </source>
</evidence>
<dbReference type="Gene3D" id="1.20.1250.20">
    <property type="entry name" value="MFS general substrate transporter like domains"/>
    <property type="match status" value="1"/>
</dbReference>
<dbReference type="SUPFAM" id="SSF103473">
    <property type="entry name" value="MFS general substrate transporter"/>
    <property type="match status" value="1"/>
</dbReference>
<keyword evidence="3 8" id="KW-0813">Transport</keyword>
<evidence type="ECO:0000259" key="10">
    <source>
        <dbReference type="PROSITE" id="PS50850"/>
    </source>
</evidence>
<dbReference type="RefSeq" id="WP_003586533.1">
    <property type="nucleotide sequence ID" value="NZ_AFYO01000006.1"/>
</dbReference>
<comment type="subcellular location">
    <subcellularLocation>
        <location evidence="1">Cell membrane</location>
        <topology evidence="1">Multi-pass membrane protein</topology>
    </subcellularLocation>
</comment>
<dbReference type="PROSITE" id="PS50850">
    <property type="entry name" value="MFS"/>
    <property type="match status" value="1"/>
</dbReference>
<feature type="transmembrane region" description="Helical" evidence="9">
    <location>
        <begin position="282"/>
        <end position="306"/>
    </location>
</feature>
<evidence type="ECO:0000256" key="6">
    <source>
        <dbReference type="ARBA" id="ARBA00022989"/>
    </source>
</evidence>
<evidence type="ECO:0000313" key="11">
    <source>
        <dbReference type="EMBL" id="POE43612.1"/>
    </source>
</evidence>
<feature type="transmembrane region" description="Helical" evidence="9">
    <location>
        <begin position="447"/>
        <end position="466"/>
    </location>
</feature>
<keyword evidence="7 9" id="KW-0472">Membrane</keyword>
<evidence type="ECO:0000256" key="8">
    <source>
        <dbReference type="RuleBase" id="RU003346"/>
    </source>
</evidence>
<dbReference type="AlphaFoldDB" id="A0A243Q4G8"/>
<dbReference type="PROSITE" id="PS00217">
    <property type="entry name" value="SUGAR_TRANSPORT_2"/>
    <property type="match status" value="1"/>
</dbReference>
<dbReference type="InterPro" id="IPR047984">
    <property type="entry name" value="XylE-like"/>
</dbReference>
<feature type="transmembrane region" description="Helical" evidence="9">
    <location>
        <begin position="350"/>
        <end position="371"/>
    </location>
</feature>
<dbReference type="GO" id="GO:0022857">
    <property type="term" value="F:transmembrane transporter activity"/>
    <property type="evidence" value="ECO:0007669"/>
    <property type="project" value="InterPro"/>
</dbReference>
<keyword evidence="5 9" id="KW-0812">Transmembrane</keyword>
<feature type="transmembrane region" description="Helical" evidence="9">
    <location>
        <begin position="377"/>
        <end position="403"/>
    </location>
</feature>
<feature type="transmembrane region" description="Helical" evidence="9">
    <location>
        <begin position="37"/>
        <end position="59"/>
    </location>
</feature>
<dbReference type="CDD" id="cd17359">
    <property type="entry name" value="MFS_XylE_like"/>
    <property type="match status" value="1"/>
</dbReference>
<evidence type="ECO:0000256" key="3">
    <source>
        <dbReference type="ARBA" id="ARBA00022448"/>
    </source>
</evidence>
<dbReference type="NCBIfam" id="TIGR00879">
    <property type="entry name" value="SP"/>
    <property type="match status" value="1"/>
</dbReference>
<name>A0A243Q4G8_LACPA</name>
<dbReference type="InterPro" id="IPR003663">
    <property type="entry name" value="Sugar/inositol_transpt"/>
</dbReference>
<dbReference type="InterPro" id="IPR005829">
    <property type="entry name" value="Sugar_transporter_CS"/>
</dbReference>
<comment type="similarity">
    <text evidence="2 8">Belongs to the major facilitator superfamily. Sugar transporter (TC 2.A.1.1) family.</text>
</comment>
<evidence type="ECO:0000256" key="4">
    <source>
        <dbReference type="ARBA" id="ARBA00022475"/>
    </source>
</evidence>
<proteinExistence type="inferred from homology"/>
<keyword evidence="6 9" id="KW-1133">Transmembrane helix</keyword>
<feature type="transmembrane region" description="Helical" evidence="9">
    <location>
        <begin position="108"/>
        <end position="125"/>
    </location>
</feature>
<feature type="transmembrane region" description="Helical" evidence="9">
    <location>
        <begin position="318"/>
        <end position="338"/>
    </location>
</feature>
<dbReference type="EMBL" id="LGIY01000005">
    <property type="protein sequence ID" value="POE43612.1"/>
    <property type="molecule type" value="Genomic_DNA"/>
</dbReference>
<evidence type="ECO:0000256" key="2">
    <source>
        <dbReference type="ARBA" id="ARBA00010992"/>
    </source>
</evidence>
<evidence type="ECO:0000256" key="5">
    <source>
        <dbReference type="ARBA" id="ARBA00022692"/>
    </source>
</evidence>
<evidence type="ECO:0000313" key="12">
    <source>
        <dbReference type="Proteomes" id="UP000237433"/>
    </source>
</evidence>
<organism evidence="11 12">
    <name type="scientific">Lacticaseibacillus paracasei</name>
    <name type="common">Lactobacillus paracasei</name>
    <dbReference type="NCBI Taxonomy" id="1597"/>
    <lineage>
        <taxon>Bacteria</taxon>
        <taxon>Bacillati</taxon>
        <taxon>Bacillota</taxon>
        <taxon>Bacilli</taxon>
        <taxon>Lactobacillales</taxon>
        <taxon>Lactobacillaceae</taxon>
        <taxon>Lacticaseibacillus</taxon>
    </lineage>
</organism>
<feature type="transmembrane region" description="Helical" evidence="9">
    <location>
        <begin position="137"/>
        <end position="158"/>
    </location>
</feature>
<evidence type="ECO:0000256" key="7">
    <source>
        <dbReference type="ARBA" id="ARBA00023136"/>
    </source>
</evidence>
<dbReference type="GO" id="GO:0005886">
    <property type="term" value="C:plasma membrane"/>
    <property type="evidence" value="ECO:0007669"/>
    <property type="project" value="UniProtKB-SubCell"/>
</dbReference>
<dbReference type="PRINTS" id="PR00171">
    <property type="entry name" value="SUGRTRNSPORT"/>
</dbReference>
<dbReference type="PANTHER" id="PTHR48020:SF12">
    <property type="entry name" value="PROTON MYO-INOSITOL COTRANSPORTER"/>
    <property type="match status" value="1"/>
</dbReference>
<dbReference type="InterPro" id="IPR005828">
    <property type="entry name" value="MFS_sugar_transport-like"/>
</dbReference>
<reference evidence="11 12" key="1">
    <citation type="journal article" date="2015" name="J. Am. Soc. Brew. Chem.">
        <title>Dissolved carbon dioxide selects for lactic acid bacteria able to grow in and spoil packaged beer.</title>
        <authorList>
            <person name="Bergsveinson J."/>
            <person name="Redekop A."/>
            <person name="Zoerb S."/>
            <person name="Ziola B."/>
        </authorList>
    </citation>
    <scope>NUCLEOTIDE SEQUENCE [LARGE SCALE GENOMIC DNA]</scope>
    <source>
        <strain evidence="11 12">CCC B1205</strain>
    </source>
</reference>
<feature type="domain" description="Major facilitator superfamily (MFS) profile" evidence="10">
    <location>
        <begin position="40"/>
        <end position="470"/>
    </location>
</feature>
<dbReference type="Proteomes" id="UP000237433">
    <property type="component" value="Unassembled WGS sequence"/>
</dbReference>
<dbReference type="InterPro" id="IPR020846">
    <property type="entry name" value="MFS_dom"/>
</dbReference>